<dbReference type="EMBL" id="QPGB01000006">
    <property type="protein sequence ID" value="RCS56587.1"/>
    <property type="molecule type" value="Genomic_DNA"/>
</dbReference>
<dbReference type="RefSeq" id="WP_114403564.1">
    <property type="nucleotide sequence ID" value="NZ_QPGB01000006.1"/>
</dbReference>
<dbReference type="PROSITE" id="PS51257">
    <property type="entry name" value="PROKAR_LIPOPROTEIN"/>
    <property type="match status" value="1"/>
</dbReference>
<protein>
    <submittedName>
        <fullName evidence="1">Pilus assembly protein PilP</fullName>
    </submittedName>
</protein>
<comment type="caution">
    <text evidence="1">The sequence shown here is derived from an EMBL/GenBank/DDBJ whole genome shotgun (WGS) entry which is preliminary data.</text>
</comment>
<dbReference type="Gene3D" id="2.30.30.830">
    <property type="match status" value="1"/>
</dbReference>
<dbReference type="AlphaFoldDB" id="A0A368KYW2"/>
<keyword evidence="2" id="KW-1185">Reference proteome</keyword>
<gene>
    <name evidence="1" type="ORF">DU000_11535</name>
</gene>
<dbReference type="PIRSF" id="PIRSF016481">
    <property type="entry name" value="Pilus_assembly_PilP"/>
    <property type="match status" value="1"/>
</dbReference>
<dbReference type="OrthoDB" id="5296580at2"/>
<sequence length="177" mass="20205">MMNRFTWTGLLALSLLGCSDDPHTDTRTWMEQTKANVKPAIEVIPKSKKFDPFTYQLQDQIDPFNAVKLSRVLDAKAGKRNAPNQDRRREPLEAFPLDQLRMVGTIRNGKLTYALVEADKSLYQLKVGNYLGQNYGMVVAITETEMKIKETIQDQAGEWIERENSLVLQEATQEAKK</sequence>
<dbReference type="Pfam" id="PF04351">
    <property type="entry name" value="PilP"/>
    <property type="match status" value="1"/>
</dbReference>
<accession>A0A368KYW2</accession>
<name>A0A368KYW2_9BURK</name>
<reference evidence="1 2" key="1">
    <citation type="journal article" date="2018" name="Int. J. Syst. Evol. Microbiol.">
        <title>Parvibium lacunae gen. nov., sp. nov., a new member of the family Alcaligenaceae isolated from a freshwater pond.</title>
        <authorList>
            <person name="Chen W.M."/>
            <person name="Xie P.B."/>
            <person name="Hsu M.Y."/>
            <person name="Sheu S.Y."/>
        </authorList>
    </citation>
    <scope>NUCLEOTIDE SEQUENCE [LARGE SCALE GENOMIC DNA]</scope>
    <source>
        <strain evidence="1 2">KMB9</strain>
    </source>
</reference>
<organism evidence="1 2">
    <name type="scientific">Parvibium lacunae</name>
    <dbReference type="NCBI Taxonomy" id="1888893"/>
    <lineage>
        <taxon>Bacteria</taxon>
        <taxon>Pseudomonadati</taxon>
        <taxon>Pseudomonadota</taxon>
        <taxon>Betaproteobacteria</taxon>
        <taxon>Burkholderiales</taxon>
        <taxon>Alcaligenaceae</taxon>
        <taxon>Parvibium</taxon>
    </lineage>
</organism>
<dbReference type="InterPro" id="IPR007446">
    <property type="entry name" value="PilP"/>
</dbReference>
<dbReference type="Proteomes" id="UP000252357">
    <property type="component" value="Unassembled WGS sequence"/>
</dbReference>
<proteinExistence type="predicted"/>
<evidence type="ECO:0000313" key="1">
    <source>
        <dbReference type="EMBL" id="RCS56587.1"/>
    </source>
</evidence>
<evidence type="ECO:0000313" key="2">
    <source>
        <dbReference type="Proteomes" id="UP000252357"/>
    </source>
</evidence>